<name>A0A7S2FLU5_9STRA</name>
<dbReference type="PANTHER" id="PTHR23105">
    <property type="entry name" value="RIBOSOMAL PROTEIN L7AE FAMILY MEMBER"/>
    <property type="match status" value="1"/>
</dbReference>
<dbReference type="InterPro" id="IPR050257">
    <property type="entry name" value="eL8/uL1-like"/>
</dbReference>
<gene>
    <name evidence="6" type="ORF">DSPE1174_LOCUS8552</name>
</gene>
<dbReference type="AlphaFoldDB" id="A0A7S2FLU5"/>
<dbReference type="EMBL" id="HBGS01016289">
    <property type="protein sequence ID" value="CAD9400793.1"/>
    <property type="molecule type" value="Transcribed_RNA"/>
</dbReference>
<evidence type="ECO:0000313" key="6">
    <source>
        <dbReference type="EMBL" id="CAD9400793.1"/>
    </source>
</evidence>
<evidence type="ECO:0000256" key="3">
    <source>
        <dbReference type="ARBA" id="ARBA00023274"/>
    </source>
</evidence>
<evidence type="ECO:0000256" key="2">
    <source>
        <dbReference type="ARBA" id="ARBA00022980"/>
    </source>
</evidence>
<dbReference type="Gene3D" id="3.30.1330.30">
    <property type="match status" value="1"/>
</dbReference>
<dbReference type="InterPro" id="IPR001921">
    <property type="entry name" value="Ribosomal_eL8_euk"/>
</dbReference>
<sequence>MVARKGNKKDAAKPVVKKAADPLYPARPRNFRIGGDIRVKNKDLGRYVKWPRNVRIQRQRKILWQRLSVPPAINQFYSAVNKNQATSLFKLLMKYRPATDAEKTARRTAAAEKAKSGDVTPAKAPLAIKFGLKHVTSLIEEKRAKLVCIASDVEPIELVVWLPALCKKMGIPYCIVKNKARLGALIHQKTTTAICLTGVNKDDEATLRNLTESFTESFNDTKCKWKKPQMGLKTQARLEKRMKQVEADLAKKAQY</sequence>
<dbReference type="Pfam" id="PF01248">
    <property type="entry name" value="Ribosomal_L7Ae"/>
    <property type="match status" value="1"/>
</dbReference>
<dbReference type="InterPro" id="IPR004037">
    <property type="entry name" value="Ribosomal_eL8-like_CS"/>
</dbReference>
<comment type="function">
    <text evidence="4">Component of the ribosome.</text>
</comment>
<dbReference type="InterPro" id="IPR004038">
    <property type="entry name" value="Ribosomal_eL8/eL30/eS12/Gad45"/>
</dbReference>
<keyword evidence="2 4" id="KW-0689">Ribosomal protein</keyword>
<dbReference type="GO" id="GO:0022625">
    <property type="term" value="C:cytosolic large ribosomal subunit"/>
    <property type="evidence" value="ECO:0007669"/>
    <property type="project" value="UniProtKB-UniRule"/>
</dbReference>
<evidence type="ECO:0000259" key="5">
    <source>
        <dbReference type="Pfam" id="PF01248"/>
    </source>
</evidence>
<dbReference type="PRINTS" id="PR00882">
    <property type="entry name" value="RIBOSOMALL7A"/>
</dbReference>
<keyword evidence="3 4" id="KW-0687">Ribonucleoprotein</keyword>
<organism evidence="6">
    <name type="scientific">Octactis speculum</name>
    <dbReference type="NCBI Taxonomy" id="3111310"/>
    <lineage>
        <taxon>Eukaryota</taxon>
        <taxon>Sar</taxon>
        <taxon>Stramenopiles</taxon>
        <taxon>Ochrophyta</taxon>
        <taxon>Dictyochophyceae</taxon>
        <taxon>Dictyochales</taxon>
        <taxon>Dictyochaceae</taxon>
        <taxon>Octactis</taxon>
    </lineage>
</organism>
<dbReference type="GO" id="GO:0003723">
    <property type="term" value="F:RNA binding"/>
    <property type="evidence" value="ECO:0007669"/>
    <property type="project" value="UniProtKB-UniRule"/>
</dbReference>
<dbReference type="InterPro" id="IPR018492">
    <property type="entry name" value="Ribosomal_eL8/Nhp2"/>
</dbReference>
<proteinExistence type="inferred from homology"/>
<dbReference type="PROSITE" id="PS01082">
    <property type="entry name" value="RIBOSOMAL_L7AE"/>
    <property type="match status" value="1"/>
</dbReference>
<evidence type="ECO:0000256" key="1">
    <source>
        <dbReference type="ARBA" id="ARBA00007337"/>
    </source>
</evidence>
<feature type="domain" description="Ribosomal protein eL8/eL30/eS12/Gadd45" evidence="5">
    <location>
        <begin position="122"/>
        <end position="203"/>
    </location>
</feature>
<dbReference type="PRINTS" id="PR00881">
    <property type="entry name" value="L7ARS6FAMILY"/>
</dbReference>
<comment type="similarity">
    <text evidence="1 4">Belongs to the eukaryotic ribosomal protein eL8 family.</text>
</comment>
<reference evidence="6" key="1">
    <citation type="submission" date="2021-01" db="EMBL/GenBank/DDBJ databases">
        <authorList>
            <person name="Corre E."/>
            <person name="Pelletier E."/>
            <person name="Niang G."/>
            <person name="Scheremetjew M."/>
            <person name="Finn R."/>
            <person name="Kale V."/>
            <person name="Holt S."/>
            <person name="Cochrane G."/>
            <person name="Meng A."/>
            <person name="Brown T."/>
            <person name="Cohen L."/>
        </authorList>
    </citation>
    <scope>NUCLEOTIDE SEQUENCE</scope>
    <source>
        <strain evidence="6">CCMP1381</strain>
    </source>
</reference>
<evidence type="ECO:0000256" key="4">
    <source>
        <dbReference type="RuleBase" id="RU367042"/>
    </source>
</evidence>
<dbReference type="SUPFAM" id="SSF55315">
    <property type="entry name" value="L30e-like"/>
    <property type="match status" value="1"/>
</dbReference>
<dbReference type="GO" id="GO:0042254">
    <property type="term" value="P:ribosome biogenesis"/>
    <property type="evidence" value="ECO:0007669"/>
    <property type="project" value="InterPro"/>
</dbReference>
<protein>
    <recommendedName>
        <fullName evidence="4">60S ribosomal protein L7a</fullName>
    </recommendedName>
</protein>
<dbReference type="InterPro" id="IPR029064">
    <property type="entry name" value="Ribosomal_eL30-like_sf"/>
</dbReference>
<accession>A0A7S2FLU5</accession>